<evidence type="ECO:0000313" key="3">
    <source>
        <dbReference type="EMBL" id="EDM79735.1"/>
    </source>
</evidence>
<evidence type="ECO:0000259" key="2">
    <source>
        <dbReference type="Pfam" id="PF06904"/>
    </source>
</evidence>
<dbReference type="STRING" id="391625.PPSIR1_16775"/>
<dbReference type="AlphaFoldDB" id="A6G3B0"/>
<proteinExistence type="predicted"/>
<protein>
    <submittedName>
        <fullName evidence="3">Extensin domain protein</fullName>
    </submittedName>
</protein>
<feature type="domain" description="Extensin-like C-terminal" evidence="2">
    <location>
        <begin position="221"/>
        <end position="369"/>
    </location>
</feature>
<feature type="region of interest" description="Disordered" evidence="1">
    <location>
        <begin position="1"/>
        <end position="72"/>
    </location>
</feature>
<sequence length="376" mass="40599">MDVGRPGESDGADGLGDDGQDEIGTDEDEGESSEDEGSSSGAPDMGEGEDETEGETDMGEESGETGGMACDALSSWDPWIGGPCEDDLDCGYEGGVCLREDEGFPCGTCTLPCDLYCPDAADAPETFCVEHMDFVEPFAPDQGACLSKCDPFKLPTGGCREGYACVIVDRFSQPGTKSPVCLPQDIAPPKTECQQMLDDAGQAWIPAYIPLDHPDGHPELDCIVEDPVRLYSPIGGVDYRYIESENPGSVRGSCELALALLELGELLQQKDAVEVAHIGTYNCRVIAGTSTLSEHSFGYAIDLGGFTLEGGQYLSVYDDWEDGVDEPVTFEGQWLKDLTDKRFEQDIFNIILTPEYNAAHDDHFHVDLKPGANFYE</sequence>
<feature type="compositionally biased region" description="Acidic residues" evidence="1">
    <location>
        <begin position="46"/>
        <end position="63"/>
    </location>
</feature>
<dbReference type="Pfam" id="PF06904">
    <property type="entry name" value="Extensin-like_C"/>
    <property type="match status" value="1"/>
</dbReference>
<organism evidence="3 4">
    <name type="scientific">Plesiocystis pacifica SIR-1</name>
    <dbReference type="NCBI Taxonomy" id="391625"/>
    <lineage>
        <taxon>Bacteria</taxon>
        <taxon>Pseudomonadati</taxon>
        <taxon>Myxococcota</taxon>
        <taxon>Polyangia</taxon>
        <taxon>Nannocystales</taxon>
        <taxon>Nannocystaceae</taxon>
        <taxon>Plesiocystis</taxon>
    </lineage>
</organism>
<evidence type="ECO:0000313" key="4">
    <source>
        <dbReference type="Proteomes" id="UP000005801"/>
    </source>
</evidence>
<dbReference type="InterPro" id="IPR009683">
    <property type="entry name" value="Extensin-like_C"/>
</dbReference>
<dbReference type="eggNOG" id="COG3921">
    <property type="taxonomic scope" value="Bacteria"/>
</dbReference>
<accession>A6G3B0</accession>
<dbReference type="Proteomes" id="UP000005801">
    <property type="component" value="Unassembled WGS sequence"/>
</dbReference>
<keyword evidence="4" id="KW-1185">Reference proteome</keyword>
<gene>
    <name evidence="3" type="ORF">PPSIR1_16775</name>
</gene>
<evidence type="ECO:0000256" key="1">
    <source>
        <dbReference type="SAM" id="MobiDB-lite"/>
    </source>
</evidence>
<comment type="caution">
    <text evidence="3">The sequence shown here is derived from an EMBL/GenBank/DDBJ whole genome shotgun (WGS) entry which is preliminary data.</text>
</comment>
<name>A6G3B0_9BACT</name>
<feature type="compositionally biased region" description="Acidic residues" evidence="1">
    <location>
        <begin position="15"/>
        <end position="37"/>
    </location>
</feature>
<dbReference type="SUPFAM" id="SSF55166">
    <property type="entry name" value="Hedgehog/DD-peptidase"/>
    <property type="match status" value="1"/>
</dbReference>
<dbReference type="EMBL" id="ABCS01000017">
    <property type="protein sequence ID" value="EDM79735.1"/>
    <property type="molecule type" value="Genomic_DNA"/>
</dbReference>
<reference evidence="3 4" key="1">
    <citation type="submission" date="2007-06" db="EMBL/GenBank/DDBJ databases">
        <authorList>
            <person name="Shimkets L."/>
            <person name="Ferriera S."/>
            <person name="Johnson J."/>
            <person name="Kravitz S."/>
            <person name="Beeson K."/>
            <person name="Sutton G."/>
            <person name="Rogers Y.-H."/>
            <person name="Friedman R."/>
            <person name="Frazier M."/>
            <person name="Venter J.C."/>
        </authorList>
    </citation>
    <scope>NUCLEOTIDE SEQUENCE [LARGE SCALE GENOMIC DNA]</scope>
    <source>
        <strain evidence="3 4">SIR-1</strain>
    </source>
</reference>
<dbReference type="InterPro" id="IPR009045">
    <property type="entry name" value="Zn_M74/Hedgehog-like"/>
</dbReference>